<dbReference type="Pfam" id="PF03663">
    <property type="entry name" value="Glyco_hydro_76"/>
    <property type="match status" value="1"/>
</dbReference>
<keyword evidence="2" id="KW-0378">Hydrolase</keyword>
<dbReference type="InterPro" id="IPR008928">
    <property type="entry name" value="6-hairpin_glycosidase_sf"/>
</dbReference>
<name>A0ABR4P860_9HELO</name>
<accession>A0ABR4P860</accession>
<protein>
    <submittedName>
        <fullName evidence="2">Glycosyl hydrolase</fullName>
    </submittedName>
</protein>
<dbReference type="SUPFAM" id="SSF48208">
    <property type="entry name" value="Six-hairpin glycosidases"/>
    <property type="match status" value="1"/>
</dbReference>
<evidence type="ECO:0000313" key="2">
    <source>
        <dbReference type="EMBL" id="KAL3419474.1"/>
    </source>
</evidence>
<proteinExistence type="predicted"/>
<sequence length="379" mass="42196">MIAYTRLLRGFDLGHCLRTVFLLFAAISEAVQVPLLYNDDPSSASKATAAVESLMSFYNQTSGRWGSDSDPWWGSGNALQAILDFMAKTGSRDYMPEAANTIDIQRAPLDWWPDGGGDFRADSTDDTGWWALANLRMYSLTNDEEYLTISKEDEEYMSKYRDNGTCNGGILWSIRNLSYNNAISNELYLMLTISLHNTIPGDDYYLSRALDEWKWFNQSGMINSEYLINDGLSDNNETCINNNDTTWTYNQGVILGALAELFKATGEEDYLDVARKIADAVIASDLLSPDGILTEPCEADDTCEPNGTAFKGIFVRYLSQLNNVLADTPYTEYLGNQAASVYQFNRNSSDFYGIHWDGPVEEIVVGTQASAVSLLTAVL</sequence>
<evidence type="ECO:0000256" key="1">
    <source>
        <dbReference type="SAM" id="SignalP"/>
    </source>
</evidence>
<reference evidence="2 3" key="1">
    <citation type="submission" date="2024-06" db="EMBL/GenBank/DDBJ databases">
        <title>Complete genome of Phlyctema vagabunda strain 19-DSS-EL-015.</title>
        <authorList>
            <person name="Fiorenzani C."/>
        </authorList>
    </citation>
    <scope>NUCLEOTIDE SEQUENCE [LARGE SCALE GENOMIC DNA]</scope>
    <source>
        <strain evidence="2 3">19-DSS-EL-015</strain>
    </source>
</reference>
<dbReference type="GO" id="GO:0016787">
    <property type="term" value="F:hydrolase activity"/>
    <property type="evidence" value="ECO:0007669"/>
    <property type="project" value="UniProtKB-KW"/>
</dbReference>
<keyword evidence="1" id="KW-0732">Signal</keyword>
<dbReference type="EMBL" id="JBFCZG010000008">
    <property type="protein sequence ID" value="KAL3419474.1"/>
    <property type="molecule type" value="Genomic_DNA"/>
</dbReference>
<dbReference type="PANTHER" id="PTHR47791:SF3">
    <property type="entry name" value="MEIOTICALLY UP-REGULATED GENE 191 PROTEIN"/>
    <property type="match status" value="1"/>
</dbReference>
<comment type="caution">
    <text evidence="2">The sequence shown here is derived from an EMBL/GenBank/DDBJ whole genome shotgun (WGS) entry which is preliminary data.</text>
</comment>
<dbReference type="InterPro" id="IPR005198">
    <property type="entry name" value="Glyco_hydro_76"/>
</dbReference>
<dbReference type="PANTHER" id="PTHR47791">
    <property type="entry name" value="MEIOTICALLY UP-REGULATED GENE 191 PROTEIN"/>
    <property type="match status" value="1"/>
</dbReference>
<dbReference type="InterPro" id="IPR053169">
    <property type="entry name" value="MUG_Protein"/>
</dbReference>
<organism evidence="2 3">
    <name type="scientific">Phlyctema vagabunda</name>
    <dbReference type="NCBI Taxonomy" id="108571"/>
    <lineage>
        <taxon>Eukaryota</taxon>
        <taxon>Fungi</taxon>
        <taxon>Dikarya</taxon>
        <taxon>Ascomycota</taxon>
        <taxon>Pezizomycotina</taxon>
        <taxon>Leotiomycetes</taxon>
        <taxon>Helotiales</taxon>
        <taxon>Dermateaceae</taxon>
        <taxon>Phlyctema</taxon>
    </lineage>
</organism>
<dbReference type="Gene3D" id="1.50.10.20">
    <property type="match status" value="1"/>
</dbReference>
<dbReference type="Proteomes" id="UP001629113">
    <property type="component" value="Unassembled WGS sequence"/>
</dbReference>
<gene>
    <name evidence="2" type="ORF">PVAG01_09696</name>
</gene>
<feature type="signal peptide" evidence="1">
    <location>
        <begin position="1"/>
        <end position="30"/>
    </location>
</feature>
<evidence type="ECO:0000313" key="3">
    <source>
        <dbReference type="Proteomes" id="UP001629113"/>
    </source>
</evidence>
<feature type="chain" id="PRO_5046696221" evidence="1">
    <location>
        <begin position="31"/>
        <end position="379"/>
    </location>
</feature>
<keyword evidence="3" id="KW-1185">Reference proteome</keyword>